<dbReference type="Proteomes" id="UP000603457">
    <property type="component" value="Unassembled WGS sequence"/>
</dbReference>
<keyword evidence="1" id="KW-0067">ATP-binding</keyword>
<dbReference type="PANTHER" id="PTHR19871:SF14">
    <property type="entry name" value="DUF4062 DOMAIN-CONTAINING PROTEIN"/>
    <property type="match status" value="1"/>
</dbReference>
<dbReference type="PANTHER" id="PTHR19871">
    <property type="entry name" value="BETA TRANSDUCIN-RELATED PROTEIN"/>
    <property type="match status" value="1"/>
</dbReference>
<dbReference type="InterPro" id="IPR027417">
    <property type="entry name" value="P-loop_NTPase"/>
</dbReference>
<organism evidence="1 2">
    <name type="scientific">Nostoc spongiaeforme FACHB-130</name>
    <dbReference type="NCBI Taxonomy" id="1357510"/>
    <lineage>
        <taxon>Bacteria</taxon>
        <taxon>Bacillati</taxon>
        <taxon>Cyanobacteriota</taxon>
        <taxon>Cyanophyceae</taxon>
        <taxon>Nostocales</taxon>
        <taxon>Nostocaceae</taxon>
        <taxon>Nostoc</taxon>
    </lineage>
</organism>
<keyword evidence="2" id="KW-1185">Reference proteome</keyword>
<dbReference type="SUPFAM" id="SSF52540">
    <property type="entry name" value="P-loop containing nucleoside triphosphate hydrolases"/>
    <property type="match status" value="1"/>
</dbReference>
<protein>
    <submittedName>
        <fullName evidence="1">ATP-binding protein</fullName>
    </submittedName>
</protein>
<proteinExistence type="predicted"/>
<evidence type="ECO:0000313" key="1">
    <source>
        <dbReference type="EMBL" id="MBD2594372.1"/>
    </source>
</evidence>
<evidence type="ECO:0000313" key="2">
    <source>
        <dbReference type="Proteomes" id="UP000603457"/>
    </source>
</evidence>
<gene>
    <name evidence="1" type="ORF">H6G74_08510</name>
</gene>
<dbReference type="InterPro" id="IPR052752">
    <property type="entry name" value="NACHT-WD_repeat"/>
</dbReference>
<dbReference type="Gene3D" id="3.40.50.300">
    <property type="entry name" value="P-loop containing nucleotide triphosphate hydrolases"/>
    <property type="match status" value="1"/>
</dbReference>
<dbReference type="EMBL" id="JACJTB010000007">
    <property type="protein sequence ID" value="MBD2594372.1"/>
    <property type="molecule type" value="Genomic_DNA"/>
</dbReference>
<accession>A0ABR8FVU7</accession>
<dbReference type="GO" id="GO:0005524">
    <property type="term" value="F:ATP binding"/>
    <property type="evidence" value="ECO:0007669"/>
    <property type="project" value="UniProtKB-KW"/>
</dbReference>
<comment type="caution">
    <text evidence="1">The sequence shown here is derived from an EMBL/GenBank/DDBJ whole genome shotgun (WGS) entry which is preliminary data.</text>
</comment>
<keyword evidence="1" id="KW-0547">Nucleotide-binding</keyword>
<sequence>MNSPPTPHTTNHPRSHPTEFQQIINVKSHNFIGRNFVFAAINEFIHRYQRGYFTIIGAPGSGKSAILAKYALDNPDVVYYNVEVAGKNRAEEFLKNICTQLIEMFIISLDNQPENTTQGSWFLSLLLQQISDGLAPNQKLVIAIDGLNFIDRNSQSPGANLFYLPRYLPDGVYFLLSRRPFFPEKSGLLIEAPFQSLDLADYEAENRRDVEGYIQKYLTAEEIPPTPLEKGGKVPPLLRGARGDLKYWLNNHHISEQEFCTRLTTESENNFMYLSQIINAIADNFYSEPFQYNQLPPGLETYYQQHSQTIMPPEEHSEFKLAVLNELVKQQQPISAAAIAEILETDEFEVEEVLENWLEFLQQEKNSDETYYSLYHSHFRDWLSRQQIAPPSM</sequence>
<name>A0ABR8FVU7_9NOSO</name>
<reference evidence="1 2" key="1">
    <citation type="journal article" date="2020" name="ISME J.">
        <title>Comparative genomics reveals insights into cyanobacterial evolution and habitat adaptation.</title>
        <authorList>
            <person name="Chen M.Y."/>
            <person name="Teng W.K."/>
            <person name="Zhao L."/>
            <person name="Hu C.X."/>
            <person name="Zhou Y.K."/>
            <person name="Han B.P."/>
            <person name="Song L.R."/>
            <person name="Shu W.S."/>
        </authorList>
    </citation>
    <scope>NUCLEOTIDE SEQUENCE [LARGE SCALE GENOMIC DNA]</scope>
    <source>
        <strain evidence="1 2">FACHB-130</strain>
    </source>
</reference>